<sequence>MKSASHAAQKIRLPIAISPPHAPPPAGVWWERLGSAFRTAIACTIIGCTALYGPQSLRHQIQYPSVAYVTAILIVSNATLGTTLRGCWHALCATLLVVPSSVLCLWVVGPSRFTDTGAAVAVGLSAFLVAVPECLALLTKRIAFAQLVIIYVGAVVRGQDAGPVTHPVHIAACTALGASASVLALVLPYPRLAVTEVKKQFQSYTENASERTSLYMKAFLSEDETTADDLVSQAKPIAQSGTHLLNHINHIQEGVKWERHRIRDFKRSFMNMGDRLDDIETPIKGMEMALAAIHSFPHEIVNDELKNVLQSARVQQTLKLEDAKCFVPFDDAMTVPERKDELFDKSLHTLANVSPTPKNLPAFFFLSCFELLVNNSSMSPKTESHDGQKVHVAEESINRPNNTQTSKERLVFALKCSISLGLAVLLGMIFDKKNGYWSGLTIAISFVEGRLPIFTVANARVQGTAIGTVYGVLGSCLLHQFPEMRFVILLPWIVFTSLLHHSQMFGESGGIAAVIGALLILGRKNYGPPKEFAIARITEVSIGLFFFVLLEILLKPVRPATMVKQQLSRCLGTVDECLDRIATRKENGAPIFPSLKENLKKLKSDIDHLKNLSQDAKSEPSFWFLPFRASCYDNLQKSLTKMVDLMQIMIYNMEFIGRLSESSDGSYKELQEHIYGDLMTLKENTSPRLKRLQKISLVKSIDAFEHKLQETKGFLDLESANRPTSNSTCMLMEADMKTTDAFLQHFKEVKDKTEGDEEFKGKTILHLNSFGFCIGSLVRETTQIEKSIKDIVRSENPSRKVDFNELYYKIDISNAT</sequence>
<reference evidence="2" key="1">
    <citation type="journal article" date="2022" name="Mol. Ecol. Resour.">
        <title>The genomes of chicory, endive, great burdock and yacon provide insights into Asteraceae palaeo-polyploidization history and plant inulin production.</title>
        <authorList>
            <person name="Fan W."/>
            <person name="Wang S."/>
            <person name="Wang H."/>
            <person name="Wang A."/>
            <person name="Jiang F."/>
            <person name="Liu H."/>
            <person name="Zhao H."/>
            <person name="Xu D."/>
            <person name="Zhang Y."/>
        </authorList>
    </citation>
    <scope>NUCLEOTIDE SEQUENCE [LARGE SCALE GENOMIC DNA]</scope>
    <source>
        <strain evidence="2">cv. Niubang</strain>
    </source>
</reference>
<keyword evidence="2" id="KW-1185">Reference proteome</keyword>
<dbReference type="EMBL" id="CM042060">
    <property type="protein sequence ID" value="KAI3678665.1"/>
    <property type="molecule type" value="Genomic_DNA"/>
</dbReference>
<evidence type="ECO:0000313" key="2">
    <source>
        <dbReference type="Proteomes" id="UP001055879"/>
    </source>
</evidence>
<dbReference type="Proteomes" id="UP001055879">
    <property type="component" value="Linkage Group LG14"/>
</dbReference>
<evidence type="ECO:0000313" key="1">
    <source>
        <dbReference type="EMBL" id="KAI3678665.1"/>
    </source>
</evidence>
<comment type="caution">
    <text evidence="1">The sequence shown here is derived from an EMBL/GenBank/DDBJ whole genome shotgun (WGS) entry which is preliminary data.</text>
</comment>
<accession>A0ACB8Y4Z9</accession>
<organism evidence="1 2">
    <name type="scientific">Arctium lappa</name>
    <name type="common">Greater burdock</name>
    <name type="synonym">Lappa major</name>
    <dbReference type="NCBI Taxonomy" id="4217"/>
    <lineage>
        <taxon>Eukaryota</taxon>
        <taxon>Viridiplantae</taxon>
        <taxon>Streptophyta</taxon>
        <taxon>Embryophyta</taxon>
        <taxon>Tracheophyta</taxon>
        <taxon>Spermatophyta</taxon>
        <taxon>Magnoliopsida</taxon>
        <taxon>eudicotyledons</taxon>
        <taxon>Gunneridae</taxon>
        <taxon>Pentapetalae</taxon>
        <taxon>asterids</taxon>
        <taxon>campanulids</taxon>
        <taxon>Asterales</taxon>
        <taxon>Asteraceae</taxon>
        <taxon>Carduoideae</taxon>
        <taxon>Cardueae</taxon>
        <taxon>Arctiinae</taxon>
        <taxon>Arctium</taxon>
    </lineage>
</organism>
<name>A0ACB8Y4Z9_ARCLA</name>
<protein>
    <submittedName>
        <fullName evidence="1">Uncharacterized protein</fullName>
    </submittedName>
</protein>
<reference evidence="1 2" key="2">
    <citation type="journal article" date="2022" name="Mol. Ecol. Resour.">
        <title>The genomes of chicory, endive, great burdock and yacon provide insights into Asteraceae paleo-polyploidization history and plant inulin production.</title>
        <authorList>
            <person name="Fan W."/>
            <person name="Wang S."/>
            <person name="Wang H."/>
            <person name="Wang A."/>
            <person name="Jiang F."/>
            <person name="Liu H."/>
            <person name="Zhao H."/>
            <person name="Xu D."/>
            <person name="Zhang Y."/>
        </authorList>
    </citation>
    <scope>NUCLEOTIDE SEQUENCE [LARGE SCALE GENOMIC DNA]</scope>
    <source>
        <strain evidence="2">cv. Niubang</strain>
    </source>
</reference>
<gene>
    <name evidence="1" type="ORF">L6452_37966</name>
</gene>
<proteinExistence type="predicted"/>